<sequence>MSRFKKLIGDVDLTKDLTLLLFIGGLYSLSAALSNTFVNIYLWKQSGEFSDLALYNLAIVVLQPLTFILAGRWAKKIDRVIVLRIGVIFLALFYLTVLFIGTNASKFLLLLGALLGVGYGFYWLAFNVLTFEITEPENRDFFNGFLGILTSVGGMIGPIAAGFIISRMEKFTGYSVIFGVSLTLFSIAVFLSFFLKRRPADGRYLFGRILAERKNSLNWRMITNAHFFQGLREGTFIFVISVYVFISTGSELALGTYGLVNSSISFLGYYLVSRLLKKEYRKRAILIGGLLLYGAIFFVVFEVTYPKLLMYAATIAIAYPLLLVPYISLTYDVIGRAWKAAEMRIEYIVVREIFLNAGRAVSILSFLAAVSFFNEEKSIPILLLIIGAGHSVIYFFVRKIQFQSA</sequence>
<dbReference type="GO" id="GO:0005886">
    <property type="term" value="C:plasma membrane"/>
    <property type="evidence" value="ECO:0007669"/>
    <property type="project" value="UniProtKB-SubCell"/>
</dbReference>
<evidence type="ECO:0000313" key="8">
    <source>
        <dbReference type="EMBL" id="KON87039.1"/>
    </source>
</evidence>
<reference evidence="9" key="1">
    <citation type="submission" date="2015-07" db="EMBL/GenBank/DDBJ databases">
        <title>Fjat-10036 dsm4.</title>
        <authorList>
            <person name="Liu B."/>
            <person name="Wang J."/>
            <person name="Zhu Y."/>
            <person name="Liu G."/>
            <person name="Chen Q."/>
            <person name="Chen Z."/>
            <person name="Lan J."/>
            <person name="Che J."/>
            <person name="Ge C."/>
            <person name="Shi H."/>
            <person name="Pan Z."/>
            <person name="Liu X."/>
        </authorList>
    </citation>
    <scope>NUCLEOTIDE SEQUENCE [LARGE SCALE GENOMIC DNA]</scope>
    <source>
        <strain evidence="9">DSM 4</strain>
    </source>
</reference>
<feature type="transmembrane region" description="Helical" evidence="6">
    <location>
        <begin position="81"/>
        <end position="101"/>
    </location>
</feature>
<dbReference type="Proteomes" id="UP000037109">
    <property type="component" value="Unassembled WGS sequence"/>
</dbReference>
<dbReference type="InterPro" id="IPR036259">
    <property type="entry name" value="MFS_trans_sf"/>
</dbReference>
<feature type="domain" description="Major facilitator superfamily (MFS) profile" evidence="7">
    <location>
        <begin position="1"/>
        <end position="200"/>
    </location>
</feature>
<proteinExistence type="predicted"/>
<dbReference type="Gene3D" id="1.20.1250.20">
    <property type="entry name" value="MFS general substrate transporter like domains"/>
    <property type="match status" value="1"/>
</dbReference>
<dbReference type="PROSITE" id="PS50850">
    <property type="entry name" value="MFS"/>
    <property type="match status" value="1"/>
</dbReference>
<feature type="transmembrane region" description="Helical" evidence="6">
    <location>
        <begin position="141"/>
        <end position="165"/>
    </location>
</feature>
<keyword evidence="9" id="KW-1185">Reference proteome</keyword>
<keyword evidence="2" id="KW-0813">Transport</keyword>
<keyword evidence="3 6" id="KW-0812">Transmembrane</keyword>
<dbReference type="RefSeq" id="WP_053434390.1">
    <property type="nucleotide sequence ID" value="NZ_LGUF01000007.1"/>
</dbReference>
<dbReference type="SUPFAM" id="SSF103473">
    <property type="entry name" value="MFS general substrate transporter"/>
    <property type="match status" value="1"/>
</dbReference>
<dbReference type="OrthoDB" id="2086294at2"/>
<evidence type="ECO:0000256" key="2">
    <source>
        <dbReference type="ARBA" id="ARBA00022448"/>
    </source>
</evidence>
<organism evidence="8 9">
    <name type="scientific">Sporosarcina globispora</name>
    <name type="common">Bacillus globisporus</name>
    <dbReference type="NCBI Taxonomy" id="1459"/>
    <lineage>
        <taxon>Bacteria</taxon>
        <taxon>Bacillati</taxon>
        <taxon>Bacillota</taxon>
        <taxon>Bacilli</taxon>
        <taxon>Bacillales</taxon>
        <taxon>Caryophanaceae</taxon>
        <taxon>Sporosarcina</taxon>
    </lineage>
</organism>
<dbReference type="PANTHER" id="PTHR23526:SF2">
    <property type="entry name" value="MAJOR FACILITATOR SUPERFAMILY (MFS) PROFILE DOMAIN-CONTAINING PROTEIN"/>
    <property type="match status" value="1"/>
</dbReference>
<feature type="transmembrane region" description="Helical" evidence="6">
    <location>
        <begin position="230"/>
        <end position="246"/>
    </location>
</feature>
<dbReference type="InterPro" id="IPR020846">
    <property type="entry name" value="MFS_dom"/>
</dbReference>
<dbReference type="PROSITE" id="PS00217">
    <property type="entry name" value="SUGAR_TRANSPORT_2"/>
    <property type="match status" value="1"/>
</dbReference>
<feature type="transmembrane region" description="Helical" evidence="6">
    <location>
        <begin position="252"/>
        <end position="272"/>
    </location>
</feature>
<evidence type="ECO:0000256" key="1">
    <source>
        <dbReference type="ARBA" id="ARBA00004651"/>
    </source>
</evidence>
<accession>A0A0M0GB22</accession>
<dbReference type="Pfam" id="PF07690">
    <property type="entry name" value="MFS_1"/>
    <property type="match status" value="1"/>
</dbReference>
<feature type="transmembrane region" description="Helical" evidence="6">
    <location>
        <begin position="309"/>
        <end position="333"/>
    </location>
</feature>
<dbReference type="AlphaFoldDB" id="A0A0M0GB22"/>
<evidence type="ECO:0000256" key="3">
    <source>
        <dbReference type="ARBA" id="ARBA00022692"/>
    </source>
</evidence>
<dbReference type="PATRIC" id="fig|1459.3.peg.2041"/>
<gene>
    <name evidence="8" type="ORF">AF332_09590</name>
</gene>
<feature type="transmembrane region" description="Helical" evidence="6">
    <location>
        <begin position="20"/>
        <end position="42"/>
    </location>
</feature>
<dbReference type="GO" id="GO:0022857">
    <property type="term" value="F:transmembrane transporter activity"/>
    <property type="evidence" value="ECO:0007669"/>
    <property type="project" value="InterPro"/>
</dbReference>
<evidence type="ECO:0000256" key="4">
    <source>
        <dbReference type="ARBA" id="ARBA00022989"/>
    </source>
</evidence>
<evidence type="ECO:0000313" key="9">
    <source>
        <dbReference type="Proteomes" id="UP000037109"/>
    </source>
</evidence>
<comment type="subcellular location">
    <subcellularLocation>
        <location evidence="1">Cell membrane</location>
        <topology evidence="1">Multi-pass membrane protein</topology>
    </subcellularLocation>
</comment>
<comment type="caution">
    <text evidence="8">The sequence shown here is derived from an EMBL/GenBank/DDBJ whole genome shotgun (WGS) entry which is preliminary data.</text>
</comment>
<feature type="transmembrane region" description="Helical" evidence="6">
    <location>
        <begin position="284"/>
        <end position="303"/>
    </location>
</feature>
<evidence type="ECO:0000259" key="7">
    <source>
        <dbReference type="PROSITE" id="PS50850"/>
    </source>
</evidence>
<name>A0A0M0GB22_SPOGL</name>
<feature type="transmembrane region" description="Helical" evidence="6">
    <location>
        <begin position="353"/>
        <end position="373"/>
    </location>
</feature>
<feature type="transmembrane region" description="Helical" evidence="6">
    <location>
        <begin position="54"/>
        <end position="74"/>
    </location>
</feature>
<dbReference type="InterPro" id="IPR005829">
    <property type="entry name" value="Sugar_transporter_CS"/>
</dbReference>
<dbReference type="PANTHER" id="PTHR23526">
    <property type="entry name" value="INTEGRAL MEMBRANE TRANSPORT PROTEIN-RELATED"/>
    <property type="match status" value="1"/>
</dbReference>
<feature type="transmembrane region" description="Helical" evidence="6">
    <location>
        <begin position="107"/>
        <end position="129"/>
    </location>
</feature>
<dbReference type="InterPro" id="IPR011701">
    <property type="entry name" value="MFS"/>
</dbReference>
<keyword evidence="5 6" id="KW-0472">Membrane</keyword>
<evidence type="ECO:0000256" key="5">
    <source>
        <dbReference type="ARBA" id="ARBA00023136"/>
    </source>
</evidence>
<keyword evidence="4 6" id="KW-1133">Transmembrane helix</keyword>
<evidence type="ECO:0000256" key="6">
    <source>
        <dbReference type="SAM" id="Phobius"/>
    </source>
</evidence>
<protein>
    <recommendedName>
        <fullName evidence="7">Major facilitator superfamily (MFS) profile domain-containing protein</fullName>
    </recommendedName>
</protein>
<feature type="transmembrane region" description="Helical" evidence="6">
    <location>
        <begin position="379"/>
        <end position="397"/>
    </location>
</feature>
<dbReference type="STRING" id="1459.AF332_09590"/>
<dbReference type="EMBL" id="LGUF01000007">
    <property type="protein sequence ID" value="KON87039.1"/>
    <property type="molecule type" value="Genomic_DNA"/>
</dbReference>
<feature type="transmembrane region" description="Helical" evidence="6">
    <location>
        <begin position="171"/>
        <end position="195"/>
    </location>
</feature>
<dbReference type="InterPro" id="IPR052528">
    <property type="entry name" value="Sugar_transport-like"/>
</dbReference>